<feature type="binding site" evidence="8">
    <location>
        <begin position="16"/>
        <end position="18"/>
    </location>
    <ligand>
        <name>GTP</name>
        <dbReference type="ChEBI" id="CHEBI:37565"/>
    </ligand>
</feature>
<evidence type="ECO:0000256" key="7">
    <source>
        <dbReference type="ARBA" id="ARBA00023150"/>
    </source>
</evidence>
<dbReference type="Proteomes" id="UP000325105">
    <property type="component" value="Unassembled WGS sequence"/>
</dbReference>
<dbReference type="InterPro" id="IPR025877">
    <property type="entry name" value="MobA-like_NTP_Trfase"/>
</dbReference>
<feature type="binding site" evidence="8">
    <location>
        <position position="103"/>
    </location>
    <ligand>
        <name>Mg(2+)</name>
        <dbReference type="ChEBI" id="CHEBI:18420"/>
    </ligand>
</feature>
<dbReference type="GO" id="GO:0046872">
    <property type="term" value="F:metal ion binding"/>
    <property type="evidence" value="ECO:0007669"/>
    <property type="project" value="UniProtKB-KW"/>
</dbReference>
<feature type="domain" description="MobA-like NTP transferase" evidence="9">
    <location>
        <begin position="13"/>
        <end position="158"/>
    </location>
</feature>
<feature type="binding site" evidence="8">
    <location>
        <position position="74"/>
    </location>
    <ligand>
        <name>GTP</name>
        <dbReference type="ChEBI" id="CHEBI:37565"/>
    </ligand>
</feature>
<name>A0A5S5DES0_9SPHI</name>
<dbReference type="GO" id="GO:0005525">
    <property type="term" value="F:GTP binding"/>
    <property type="evidence" value="ECO:0007669"/>
    <property type="project" value="UniProtKB-UniRule"/>
</dbReference>
<evidence type="ECO:0000256" key="2">
    <source>
        <dbReference type="ARBA" id="ARBA00022679"/>
    </source>
</evidence>
<sequence>MTSSTHKGLPLYGLVLTGGKSVRMGTRKDLISWHGKQQRYHIADLLRTVCEHVYISCRADQLINTDPQYPMLPDTFSGIGPAGGILTALEFRRNAAWLVVACDLPLVDDRTLETLVGSRDSEKIATAYLNPVDGLPEPLIAIWEPKSYGLLLEYLGKNVMCPRKMLIHADTQLITAPDPNWLLNVNTPADAERASSILKT</sequence>
<comment type="caution">
    <text evidence="8">Lacks conserved residue(s) required for the propagation of feature annotation.</text>
</comment>
<organism evidence="10 11">
    <name type="scientific">Sphingobacterium allocomposti</name>
    <dbReference type="NCBI Taxonomy" id="415956"/>
    <lineage>
        <taxon>Bacteria</taxon>
        <taxon>Pseudomonadati</taxon>
        <taxon>Bacteroidota</taxon>
        <taxon>Sphingobacteriia</taxon>
        <taxon>Sphingobacteriales</taxon>
        <taxon>Sphingobacteriaceae</taxon>
        <taxon>Sphingobacterium</taxon>
    </lineage>
</organism>
<protein>
    <recommendedName>
        <fullName evidence="8">Probable molybdenum cofactor guanylyltransferase</fullName>
        <shortName evidence="8">MoCo guanylyltransferase</shortName>
        <ecNumber evidence="8">2.7.7.77</ecNumber>
    </recommendedName>
    <alternativeName>
        <fullName evidence="8">GTP:molybdopterin guanylyltransferase</fullName>
    </alternativeName>
    <alternativeName>
        <fullName evidence="8">Mo-MPT guanylyltransferase</fullName>
    </alternativeName>
    <alternativeName>
        <fullName evidence="8">Molybdopterin guanylyltransferase</fullName>
    </alternativeName>
    <alternativeName>
        <fullName evidence="8">Molybdopterin-guanine dinucleotide synthase</fullName>
        <shortName evidence="8">MGD synthase</shortName>
    </alternativeName>
</protein>
<comment type="domain">
    <text evidence="8">The N-terminal domain determines nucleotide recognition and specific binding, while the C-terminal domain determines the specific binding to the target protein.</text>
</comment>
<dbReference type="GO" id="GO:0005737">
    <property type="term" value="C:cytoplasm"/>
    <property type="evidence" value="ECO:0007669"/>
    <property type="project" value="UniProtKB-SubCell"/>
</dbReference>
<evidence type="ECO:0000256" key="1">
    <source>
        <dbReference type="ARBA" id="ARBA00022490"/>
    </source>
</evidence>
<reference evidence="10 11" key="1">
    <citation type="submission" date="2019-07" db="EMBL/GenBank/DDBJ databases">
        <title>Genomic Encyclopedia of Archaeal and Bacterial Type Strains, Phase II (KMG-II): from individual species to whole genera.</title>
        <authorList>
            <person name="Goeker M."/>
        </authorList>
    </citation>
    <scope>NUCLEOTIDE SEQUENCE [LARGE SCALE GENOMIC DNA]</scope>
    <source>
        <strain evidence="10 11">DSM 18850</strain>
    </source>
</reference>
<evidence type="ECO:0000256" key="6">
    <source>
        <dbReference type="ARBA" id="ARBA00023134"/>
    </source>
</evidence>
<keyword evidence="2 8" id="KW-0808">Transferase</keyword>
<keyword evidence="1 8" id="KW-0963">Cytoplasm</keyword>
<dbReference type="GO" id="GO:0061603">
    <property type="term" value="F:molybdenum cofactor guanylyltransferase activity"/>
    <property type="evidence" value="ECO:0007669"/>
    <property type="project" value="UniProtKB-EC"/>
</dbReference>
<comment type="function">
    <text evidence="8">Transfers a GMP moiety from GTP to Mo-molybdopterin (Mo-MPT) cofactor (Moco or molybdenum cofactor) to form Mo-molybdopterin guanine dinucleotide (Mo-MGD) cofactor.</text>
</comment>
<dbReference type="InterPro" id="IPR029044">
    <property type="entry name" value="Nucleotide-diphossugar_trans"/>
</dbReference>
<evidence type="ECO:0000256" key="8">
    <source>
        <dbReference type="HAMAP-Rule" id="MF_00316"/>
    </source>
</evidence>
<evidence type="ECO:0000256" key="3">
    <source>
        <dbReference type="ARBA" id="ARBA00022723"/>
    </source>
</evidence>
<keyword evidence="3 8" id="KW-0479">Metal-binding</keyword>
<dbReference type="HAMAP" id="MF_00316">
    <property type="entry name" value="MobA"/>
    <property type="match status" value="1"/>
</dbReference>
<dbReference type="InterPro" id="IPR013482">
    <property type="entry name" value="Molybde_CF_guanTrfase"/>
</dbReference>
<comment type="similarity">
    <text evidence="8">Belongs to the MobA family.</text>
</comment>
<keyword evidence="11" id="KW-1185">Reference proteome</keyword>
<dbReference type="PANTHER" id="PTHR19136">
    <property type="entry name" value="MOLYBDENUM COFACTOR GUANYLYLTRANSFERASE"/>
    <property type="match status" value="1"/>
</dbReference>
<gene>
    <name evidence="8" type="primary">mobA</name>
    <name evidence="10" type="ORF">BC792_112122</name>
</gene>
<dbReference type="GO" id="GO:0006777">
    <property type="term" value="P:Mo-molybdopterin cofactor biosynthetic process"/>
    <property type="evidence" value="ECO:0007669"/>
    <property type="project" value="UniProtKB-KW"/>
</dbReference>
<dbReference type="PANTHER" id="PTHR19136:SF81">
    <property type="entry name" value="MOLYBDENUM COFACTOR GUANYLYLTRANSFERASE"/>
    <property type="match status" value="1"/>
</dbReference>
<evidence type="ECO:0000256" key="5">
    <source>
        <dbReference type="ARBA" id="ARBA00022842"/>
    </source>
</evidence>
<keyword evidence="7 8" id="KW-0501">Molybdenum cofactor biosynthesis</keyword>
<dbReference type="AlphaFoldDB" id="A0A5S5DES0"/>
<dbReference type="SUPFAM" id="SSF53448">
    <property type="entry name" value="Nucleotide-diphospho-sugar transferases"/>
    <property type="match status" value="1"/>
</dbReference>
<keyword evidence="5 8" id="KW-0460">Magnesium</keyword>
<proteinExistence type="inferred from homology"/>
<evidence type="ECO:0000256" key="4">
    <source>
        <dbReference type="ARBA" id="ARBA00022741"/>
    </source>
</evidence>
<comment type="subcellular location">
    <subcellularLocation>
        <location evidence="8">Cytoplasm</location>
    </subcellularLocation>
</comment>
<dbReference type="OrthoDB" id="9788394at2"/>
<comment type="catalytic activity">
    <reaction evidence="8">
        <text>Mo-molybdopterin + GTP + H(+) = Mo-molybdopterin guanine dinucleotide + diphosphate</text>
        <dbReference type="Rhea" id="RHEA:34243"/>
        <dbReference type="ChEBI" id="CHEBI:15378"/>
        <dbReference type="ChEBI" id="CHEBI:33019"/>
        <dbReference type="ChEBI" id="CHEBI:37565"/>
        <dbReference type="ChEBI" id="CHEBI:71302"/>
        <dbReference type="ChEBI" id="CHEBI:71310"/>
        <dbReference type="EC" id="2.7.7.77"/>
    </reaction>
</comment>
<evidence type="ECO:0000259" key="9">
    <source>
        <dbReference type="Pfam" id="PF12804"/>
    </source>
</evidence>
<dbReference type="EC" id="2.7.7.77" evidence="8"/>
<dbReference type="Pfam" id="PF12804">
    <property type="entry name" value="NTP_transf_3"/>
    <property type="match status" value="1"/>
</dbReference>
<dbReference type="CDD" id="cd02503">
    <property type="entry name" value="MobA"/>
    <property type="match status" value="1"/>
</dbReference>
<evidence type="ECO:0000313" key="10">
    <source>
        <dbReference type="EMBL" id="TYP94457.1"/>
    </source>
</evidence>
<dbReference type="RefSeq" id="WP_148908939.1">
    <property type="nucleotide sequence ID" value="NZ_VNHX01000012.1"/>
</dbReference>
<comment type="cofactor">
    <cofactor evidence="8">
        <name>Mg(2+)</name>
        <dbReference type="ChEBI" id="CHEBI:18420"/>
    </cofactor>
</comment>
<dbReference type="EMBL" id="VNHX01000012">
    <property type="protein sequence ID" value="TYP94457.1"/>
    <property type="molecule type" value="Genomic_DNA"/>
</dbReference>
<keyword evidence="10" id="KW-0548">Nucleotidyltransferase</keyword>
<keyword evidence="4 8" id="KW-0547">Nucleotide-binding</keyword>
<keyword evidence="6 8" id="KW-0342">GTP-binding</keyword>
<comment type="caution">
    <text evidence="10">The sequence shown here is derived from an EMBL/GenBank/DDBJ whole genome shotgun (WGS) entry which is preliminary data.</text>
</comment>
<feature type="binding site" evidence="8">
    <location>
        <position position="28"/>
    </location>
    <ligand>
        <name>GTP</name>
        <dbReference type="ChEBI" id="CHEBI:37565"/>
    </ligand>
</feature>
<evidence type="ECO:0000313" key="11">
    <source>
        <dbReference type="Proteomes" id="UP000325105"/>
    </source>
</evidence>
<accession>A0A5S5DES0</accession>
<dbReference type="Gene3D" id="3.90.550.10">
    <property type="entry name" value="Spore Coat Polysaccharide Biosynthesis Protein SpsA, Chain A"/>
    <property type="match status" value="1"/>
</dbReference>
<feature type="binding site" evidence="8">
    <location>
        <position position="103"/>
    </location>
    <ligand>
        <name>GTP</name>
        <dbReference type="ChEBI" id="CHEBI:37565"/>
    </ligand>
</feature>